<feature type="domain" description="BTB" evidence="2">
    <location>
        <begin position="394"/>
        <end position="462"/>
    </location>
</feature>
<feature type="region of interest" description="Disordered" evidence="1">
    <location>
        <begin position="1"/>
        <end position="20"/>
    </location>
</feature>
<dbReference type="OrthoDB" id="2746456at2759"/>
<protein>
    <recommendedName>
        <fullName evidence="2">BTB domain-containing protein</fullName>
    </recommendedName>
</protein>
<organism evidence="3 4">
    <name type="scientific">Mycena sanguinolenta</name>
    <dbReference type="NCBI Taxonomy" id="230812"/>
    <lineage>
        <taxon>Eukaryota</taxon>
        <taxon>Fungi</taxon>
        <taxon>Dikarya</taxon>
        <taxon>Basidiomycota</taxon>
        <taxon>Agaricomycotina</taxon>
        <taxon>Agaricomycetes</taxon>
        <taxon>Agaricomycetidae</taxon>
        <taxon>Agaricales</taxon>
        <taxon>Marasmiineae</taxon>
        <taxon>Mycenaceae</taxon>
        <taxon>Mycena</taxon>
    </lineage>
</organism>
<dbReference type="EMBL" id="JACAZH010000035">
    <property type="protein sequence ID" value="KAF7337223.1"/>
    <property type="molecule type" value="Genomic_DNA"/>
</dbReference>
<dbReference type="InterPro" id="IPR011333">
    <property type="entry name" value="SKP1/BTB/POZ_sf"/>
</dbReference>
<dbReference type="Gene3D" id="3.30.710.10">
    <property type="entry name" value="Potassium Channel Kv1.1, Chain A"/>
    <property type="match status" value="1"/>
</dbReference>
<dbReference type="Proteomes" id="UP000623467">
    <property type="component" value="Unassembled WGS sequence"/>
</dbReference>
<feature type="compositionally biased region" description="Polar residues" evidence="1">
    <location>
        <begin position="339"/>
        <end position="354"/>
    </location>
</feature>
<evidence type="ECO:0000259" key="2">
    <source>
        <dbReference type="PROSITE" id="PS50097"/>
    </source>
</evidence>
<comment type="caution">
    <text evidence="3">The sequence shown here is derived from an EMBL/GenBank/DDBJ whole genome shotgun (WGS) entry which is preliminary data.</text>
</comment>
<dbReference type="PROSITE" id="PS50097">
    <property type="entry name" value="BTB"/>
    <property type="match status" value="1"/>
</dbReference>
<keyword evidence="4" id="KW-1185">Reference proteome</keyword>
<proteinExistence type="predicted"/>
<sequence length="704" mass="76791">MASQKQDRESTVATKIISPSGLQALSSMLRPLAYSNPSPQNPPAERKPLSSSSKAPAKGPAPMIPQFGSVESETDAAGTPDDLAVHEVFVAKRMPEPPGHDVTDFRVHTWRMNVSSTVGGPGKAPNVRHLSFQISGGGCRDFDSFEHYKSRASGKKPESTDDATTSRAQDQGDGTAALQPNALPESDKTLPARSIPAITASHSDSQPNHDATGDATTSSADAGPGSLPEPSQVSFTSAFPVLSPPLPPVEDRPIEEIRMLSDDEEDELPTLKIENLLAETRPSYASQKRSQEKIPPRSSKSPVKSEKGVSKPQSGIKREGTPTLSPAHSIIDLCDDSPPLQSRSHSVEESISTPTKRKHAPLSPDTASPPAKRSKKLSAAAPAHKHEDHWALDGNIIIQIQDVKYKLQKSHLAKHSPWFCGLFDGQKVAGGEYVERTEDDSTPMYILSLPDLTAKDFTRLLDAFDKAITYVHKDPSSQRIASILRVSTLLSFPDFRDWAVRILEDTWSPVLADLSRKTIPHATEAVLLARSFDVPTILKRALYELVRLVGYGQTDRDGVSNQDYRALVKAREQLTAAWWQTMMPYSPNLMLCASASPPADPAAPAPAADPAAPAPAADPVVPTRPRCTTTDPFKSAQAYQKLVQEPGIADDYLYDPLCGLQVLIDADWAGEGYCDGCVKRRREMWVNKREKLWENLDIWLDCEH</sequence>
<reference evidence="3" key="1">
    <citation type="submission" date="2020-05" db="EMBL/GenBank/DDBJ databases">
        <title>Mycena genomes resolve the evolution of fungal bioluminescence.</title>
        <authorList>
            <person name="Tsai I.J."/>
        </authorList>
    </citation>
    <scope>NUCLEOTIDE SEQUENCE</scope>
    <source>
        <strain evidence="3">160909Yilan</strain>
    </source>
</reference>
<dbReference type="AlphaFoldDB" id="A0A8H6XA07"/>
<evidence type="ECO:0000313" key="3">
    <source>
        <dbReference type="EMBL" id="KAF7337223.1"/>
    </source>
</evidence>
<feature type="compositionally biased region" description="Polar residues" evidence="1">
    <location>
        <begin position="200"/>
        <end position="209"/>
    </location>
</feature>
<feature type="compositionally biased region" description="Basic and acidic residues" evidence="1">
    <location>
        <begin position="249"/>
        <end position="261"/>
    </location>
</feature>
<feature type="compositionally biased region" description="Basic and acidic residues" evidence="1">
    <location>
        <begin position="149"/>
        <end position="159"/>
    </location>
</feature>
<evidence type="ECO:0000256" key="1">
    <source>
        <dbReference type="SAM" id="MobiDB-lite"/>
    </source>
</evidence>
<feature type="compositionally biased region" description="Basic and acidic residues" evidence="1">
    <location>
        <begin position="1"/>
        <end position="10"/>
    </location>
</feature>
<name>A0A8H6XA07_9AGAR</name>
<accession>A0A8H6XA07</accession>
<dbReference type="InterPro" id="IPR000210">
    <property type="entry name" value="BTB/POZ_dom"/>
</dbReference>
<gene>
    <name evidence="3" type="ORF">MSAN_02274700</name>
</gene>
<feature type="compositionally biased region" description="Low complexity" evidence="1">
    <location>
        <begin position="49"/>
        <end position="61"/>
    </location>
</feature>
<evidence type="ECO:0000313" key="4">
    <source>
        <dbReference type="Proteomes" id="UP000623467"/>
    </source>
</evidence>
<feature type="region of interest" description="Disordered" evidence="1">
    <location>
        <begin position="600"/>
        <end position="625"/>
    </location>
</feature>
<feature type="region of interest" description="Disordered" evidence="1">
    <location>
        <begin position="28"/>
        <end position="82"/>
    </location>
</feature>
<feature type="region of interest" description="Disordered" evidence="1">
    <location>
        <begin position="149"/>
        <end position="386"/>
    </location>
</feature>
<feature type="compositionally biased region" description="Low complexity" evidence="1">
    <location>
        <begin position="605"/>
        <end position="625"/>
    </location>
</feature>
<feature type="compositionally biased region" description="Low complexity" evidence="1">
    <location>
        <begin position="213"/>
        <end position="223"/>
    </location>
</feature>